<dbReference type="CDD" id="cd18548">
    <property type="entry name" value="ABC_6TM_Tm287_like"/>
    <property type="match status" value="1"/>
</dbReference>
<accession>A0A0R1JIA7</accession>
<comment type="subcellular location">
    <subcellularLocation>
        <location evidence="1">Cell membrane</location>
        <topology evidence="1">Multi-pass membrane protein</topology>
    </subcellularLocation>
</comment>
<dbReference type="OrthoDB" id="9770415at2"/>
<name>A0A0R1JIA7_9LACO</name>
<feature type="transmembrane region" description="Helical" evidence="9">
    <location>
        <begin position="15"/>
        <end position="34"/>
    </location>
</feature>
<dbReference type="RefSeq" id="WP_056951745.1">
    <property type="nucleotide sequence ID" value="NZ_AZDJ01000030.1"/>
</dbReference>
<dbReference type="SUPFAM" id="SSF90123">
    <property type="entry name" value="ABC transporter transmembrane region"/>
    <property type="match status" value="1"/>
</dbReference>
<feature type="transmembrane region" description="Helical" evidence="9">
    <location>
        <begin position="154"/>
        <end position="173"/>
    </location>
</feature>
<evidence type="ECO:0000256" key="9">
    <source>
        <dbReference type="SAM" id="Phobius"/>
    </source>
</evidence>
<gene>
    <name evidence="12" type="ORF">FD02_GL000231</name>
</gene>
<dbReference type="Gene3D" id="3.40.50.300">
    <property type="entry name" value="P-loop containing nucleotide triphosphate hydrolases"/>
    <property type="match status" value="1"/>
</dbReference>
<keyword evidence="6 12" id="KW-0067">ATP-binding</keyword>
<evidence type="ECO:0000259" key="11">
    <source>
        <dbReference type="PROSITE" id="PS50929"/>
    </source>
</evidence>
<dbReference type="SUPFAM" id="SSF52540">
    <property type="entry name" value="P-loop containing nucleoside triphosphate hydrolases"/>
    <property type="match status" value="1"/>
</dbReference>
<keyword evidence="2" id="KW-0813">Transport</keyword>
<comment type="caution">
    <text evidence="12">The sequence shown here is derived from an EMBL/GenBank/DDBJ whole genome shotgun (WGS) entry which is preliminary data.</text>
</comment>
<feature type="domain" description="ABC transporter" evidence="10">
    <location>
        <begin position="329"/>
        <end position="564"/>
    </location>
</feature>
<keyword evidence="3" id="KW-1003">Cell membrane</keyword>
<evidence type="ECO:0000313" key="12">
    <source>
        <dbReference type="EMBL" id="KRK71046.1"/>
    </source>
</evidence>
<dbReference type="AlphaFoldDB" id="A0A0R1JIA7"/>
<keyword evidence="5" id="KW-0547">Nucleotide-binding</keyword>
<dbReference type="GO" id="GO:0005886">
    <property type="term" value="C:plasma membrane"/>
    <property type="evidence" value="ECO:0007669"/>
    <property type="project" value="UniProtKB-SubCell"/>
</dbReference>
<protein>
    <submittedName>
        <fullName evidence="12">ABC transporter, ATP-binding and permease protein</fullName>
    </submittedName>
</protein>
<feature type="domain" description="ABC transmembrane type-1" evidence="11">
    <location>
        <begin position="16"/>
        <end position="297"/>
    </location>
</feature>
<dbReference type="InterPro" id="IPR039421">
    <property type="entry name" value="Type_1_exporter"/>
</dbReference>
<evidence type="ECO:0000256" key="8">
    <source>
        <dbReference type="ARBA" id="ARBA00023136"/>
    </source>
</evidence>
<evidence type="ECO:0000256" key="2">
    <source>
        <dbReference type="ARBA" id="ARBA00022448"/>
    </source>
</evidence>
<dbReference type="Pfam" id="PF00005">
    <property type="entry name" value="ABC_tran"/>
    <property type="match status" value="1"/>
</dbReference>
<reference evidence="12 13" key="1">
    <citation type="journal article" date="2015" name="Genome Announc.">
        <title>Expanding the biotechnology potential of lactobacilli through comparative genomics of 213 strains and associated genera.</title>
        <authorList>
            <person name="Sun Z."/>
            <person name="Harris H.M."/>
            <person name="McCann A."/>
            <person name="Guo C."/>
            <person name="Argimon S."/>
            <person name="Zhang W."/>
            <person name="Yang X."/>
            <person name="Jeffery I.B."/>
            <person name="Cooney J.C."/>
            <person name="Kagawa T.F."/>
            <person name="Liu W."/>
            <person name="Song Y."/>
            <person name="Salvetti E."/>
            <person name="Wrobel A."/>
            <person name="Rasinkangas P."/>
            <person name="Parkhill J."/>
            <person name="Rea M.C."/>
            <person name="O'Sullivan O."/>
            <person name="Ritari J."/>
            <person name="Douillard F.P."/>
            <person name="Paul Ross R."/>
            <person name="Yang R."/>
            <person name="Briner A.E."/>
            <person name="Felis G.E."/>
            <person name="de Vos W.M."/>
            <person name="Barrangou R."/>
            <person name="Klaenhammer T.R."/>
            <person name="Caufield P.W."/>
            <person name="Cui Y."/>
            <person name="Zhang H."/>
            <person name="O'Toole P.W."/>
        </authorList>
    </citation>
    <scope>NUCLEOTIDE SEQUENCE [LARGE SCALE GENOMIC DNA]</scope>
    <source>
        <strain evidence="12 13">JCM 17158</strain>
    </source>
</reference>
<dbReference type="Pfam" id="PF00664">
    <property type="entry name" value="ABC_membrane"/>
    <property type="match status" value="1"/>
</dbReference>
<evidence type="ECO:0000256" key="7">
    <source>
        <dbReference type="ARBA" id="ARBA00022989"/>
    </source>
</evidence>
<proteinExistence type="predicted"/>
<dbReference type="PATRIC" id="fig|1291734.4.peg.239"/>
<evidence type="ECO:0000256" key="1">
    <source>
        <dbReference type="ARBA" id="ARBA00004651"/>
    </source>
</evidence>
<dbReference type="Gene3D" id="1.20.1560.10">
    <property type="entry name" value="ABC transporter type 1, transmembrane domain"/>
    <property type="match status" value="1"/>
</dbReference>
<dbReference type="Proteomes" id="UP000051804">
    <property type="component" value="Unassembled WGS sequence"/>
</dbReference>
<dbReference type="InterPro" id="IPR011527">
    <property type="entry name" value="ABC1_TM_dom"/>
</dbReference>
<keyword evidence="4 9" id="KW-0812">Transmembrane</keyword>
<dbReference type="PROSITE" id="PS50929">
    <property type="entry name" value="ABC_TM1F"/>
    <property type="match status" value="1"/>
</dbReference>
<keyword evidence="13" id="KW-1185">Reference proteome</keyword>
<evidence type="ECO:0000259" key="10">
    <source>
        <dbReference type="PROSITE" id="PS50893"/>
    </source>
</evidence>
<evidence type="ECO:0000256" key="5">
    <source>
        <dbReference type="ARBA" id="ARBA00022741"/>
    </source>
</evidence>
<feature type="transmembrane region" description="Helical" evidence="9">
    <location>
        <begin position="234"/>
        <end position="257"/>
    </location>
</feature>
<dbReference type="InterPro" id="IPR003593">
    <property type="entry name" value="AAA+_ATPase"/>
</dbReference>
<feature type="transmembrane region" description="Helical" evidence="9">
    <location>
        <begin position="54"/>
        <end position="75"/>
    </location>
</feature>
<dbReference type="PROSITE" id="PS50893">
    <property type="entry name" value="ABC_TRANSPORTER_2"/>
    <property type="match status" value="1"/>
</dbReference>
<dbReference type="PANTHER" id="PTHR43394:SF1">
    <property type="entry name" value="ATP-BINDING CASSETTE SUB-FAMILY B MEMBER 10, MITOCHONDRIAL"/>
    <property type="match status" value="1"/>
</dbReference>
<keyword evidence="7 9" id="KW-1133">Transmembrane helix</keyword>
<evidence type="ECO:0000313" key="13">
    <source>
        <dbReference type="Proteomes" id="UP000051804"/>
    </source>
</evidence>
<keyword evidence="8 9" id="KW-0472">Membrane</keyword>
<evidence type="ECO:0000256" key="3">
    <source>
        <dbReference type="ARBA" id="ARBA00022475"/>
    </source>
</evidence>
<dbReference type="InterPro" id="IPR036640">
    <property type="entry name" value="ABC1_TM_sf"/>
</dbReference>
<dbReference type="FunFam" id="3.40.50.300:FF:000221">
    <property type="entry name" value="Multidrug ABC transporter ATP-binding protein"/>
    <property type="match status" value="1"/>
</dbReference>
<dbReference type="EMBL" id="AZDJ01000030">
    <property type="protein sequence ID" value="KRK71046.1"/>
    <property type="molecule type" value="Genomic_DNA"/>
</dbReference>
<dbReference type="InterPro" id="IPR003439">
    <property type="entry name" value="ABC_transporter-like_ATP-bd"/>
</dbReference>
<dbReference type="SMART" id="SM00382">
    <property type="entry name" value="AAA"/>
    <property type="match status" value="1"/>
</dbReference>
<dbReference type="GO" id="GO:0015421">
    <property type="term" value="F:ABC-type oligopeptide transporter activity"/>
    <property type="evidence" value="ECO:0007669"/>
    <property type="project" value="TreeGrafter"/>
</dbReference>
<feature type="transmembrane region" description="Helical" evidence="9">
    <location>
        <begin position="277"/>
        <end position="300"/>
    </location>
</feature>
<organism evidence="12 13">
    <name type="scientific">Lacticaseibacillus nasuensis JCM 17158</name>
    <dbReference type="NCBI Taxonomy" id="1291734"/>
    <lineage>
        <taxon>Bacteria</taxon>
        <taxon>Bacillati</taxon>
        <taxon>Bacillota</taxon>
        <taxon>Bacilli</taxon>
        <taxon>Lactobacillales</taxon>
        <taxon>Lactobacillaceae</taxon>
        <taxon>Lacticaseibacillus</taxon>
    </lineage>
</organism>
<evidence type="ECO:0000256" key="4">
    <source>
        <dbReference type="ARBA" id="ARBA00022692"/>
    </source>
</evidence>
<sequence length="572" mass="62374">MKLLKPYLARFKGDVWWAIVSVAVVAFATLWQPRVLQQIMTAIIANDKATVFRLGLWLVALGVIGIGAGVINTVYSARIALNVATNLRADVYRHVQTFAYADVEQFSPSNLVVRMTNDINQIQQVLMAVFQQVTRIPLLFFGALVLALVTIPSLWWIILVMMAAIIGVSWFAFQKMGKLFGRTQKLVERVNTIARENLMGIRVVKSFVQEDNQIKTFAKASDAMRDVNTKIGDLFAILMPAFFLACNLAIGVSVFLIGRNITAHPAYLAAISSYTSYLFQIMFAVINAGFMTTFAARAMISIGRLETVMTHAPSMHFVAGPSQPVGGSIAFDHVSFTYPGDDQPTLRDISFTVPAGAQVGIVGATGSGKTTLAQLIPRLFDPDTGTVTLGGVDLRELSQATIRDTVSFVLQRSTLFSGTIAANLRQAQPSAALPQMERAAGIAQAAEFIERLPERYDAPVEERSANFSGGQKQRLAITRGVIAEPKVLILDDATSALDARSEKLVQEALGKHLAHTTTVIIAEKISSIIHADEILVLADGRLVGHGTHRELVANNPTYQEIYRTQKAKEAAQ</sequence>
<evidence type="ECO:0000256" key="6">
    <source>
        <dbReference type="ARBA" id="ARBA00022840"/>
    </source>
</evidence>
<feature type="transmembrane region" description="Helical" evidence="9">
    <location>
        <begin position="125"/>
        <end position="148"/>
    </location>
</feature>
<dbReference type="PANTHER" id="PTHR43394">
    <property type="entry name" value="ATP-DEPENDENT PERMEASE MDL1, MITOCHONDRIAL"/>
    <property type="match status" value="1"/>
</dbReference>
<dbReference type="GO" id="GO:0016887">
    <property type="term" value="F:ATP hydrolysis activity"/>
    <property type="evidence" value="ECO:0007669"/>
    <property type="project" value="InterPro"/>
</dbReference>
<dbReference type="InterPro" id="IPR027417">
    <property type="entry name" value="P-loop_NTPase"/>
</dbReference>
<dbReference type="STRING" id="1291734.FD02_GL000231"/>
<dbReference type="GO" id="GO:0005524">
    <property type="term" value="F:ATP binding"/>
    <property type="evidence" value="ECO:0007669"/>
    <property type="project" value="UniProtKB-KW"/>
</dbReference>